<keyword evidence="7" id="KW-1185">Reference proteome</keyword>
<feature type="domain" description="FYVE-type" evidence="5">
    <location>
        <begin position="90"/>
        <end position="155"/>
    </location>
</feature>
<evidence type="ECO:0000256" key="1">
    <source>
        <dbReference type="ARBA" id="ARBA00022723"/>
    </source>
</evidence>
<proteinExistence type="predicted"/>
<feature type="domain" description="FYVE-type" evidence="5">
    <location>
        <begin position="233"/>
        <end position="314"/>
    </location>
</feature>
<gene>
    <name evidence="6" type="ORF">LANO_0B05710G</name>
</gene>
<dbReference type="SMART" id="SM00064">
    <property type="entry name" value="FYVE"/>
    <property type="match status" value="2"/>
</dbReference>
<dbReference type="OrthoDB" id="166134at2759"/>
<keyword evidence="1" id="KW-0479">Metal-binding</keyword>
<dbReference type="Pfam" id="PF01363">
    <property type="entry name" value="FYVE"/>
    <property type="match status" value="1"/>
</dbReference>
<dbReference type="GO" id="GO:0032266">
    <property type="term" value="F:phosphatidylinositol-3-phosphate binding"/>
    <property type="evidence" value="ECO:0007669"/>
    <property type="project" value="UniProtKB-ARBA"/>
</dbReference>
<evidence type="ECO:0000256" key="3">
    <source>
        <dbReference type="ARBA" id="ARBA00022833"/>
    </source>
</evidence>
<evidence type="ECO:0000256" key="4">
    <source>
        <dbReference type="PROSITE-ProRule" id="PRU00091"/>
    </source>
</evidence>
<dbReference type="InterPro" id="IPR000306">
    <property type="entry name" value="Znf_FYVE"/>
</dbReference>
<reference evidence="7" key="1">
    <citation type="submission" date="2016-03" db="EMBL/GenBank/DDBJ databases">
        <authorList>
            <person name="Devillers Hugo."/>
        </authorList>
    </citation>
    <scope>NUCLEOTIDE SEQUENCE [LARGE SCALE GENOMIC DNA]</scope>
</reference>
<protein>
    <submittedName>
        <fullName evidence="6">LANO_0B05710g1_1</fullName>
    </submittedName>
</protein>
<dbReference type="InterPro" id="IPR021565">
    <property type="entry name" value="Rbsn_Rab-bd"/>
</dbReference>
<evidence type="ECO:0000313" key="6">
    <source>
        <dbReference type="EMBL" id="SCU82282.1"/>
    </source>
</evidence>
<dbReference type="CDD" id="cd15761">
    <property type="entry name" value="FYVE1_Vac1p_like"/>
    <property type="match status" value="1"/>
</dbReference>
<dbReference type="PANTHER" id="PTHR13510">
    <property type="entry name" value="FYVE-FINGER-CONTAINING RAB5 EFFECTOR PROTEIN RABENOSYN-5-RELATED"/>
    <property type="match status" value="1"/>
</dbReference>
<dbReference type="PANTHER" id="PTHR13510:SF44">
    <property type="entry name" value="RABENOSYN-5"/>
    <property type="match status" value="1"/>
</dbReference>
<dbReference type="AlphaFoldDB" id="A0A1G4IZ69"/>
<keyword evidence="2 4" id="KW-0863">Zinc-finger</keyword>
<accession>A0A1G4IZ69</accession>
<sequence>MNVHEVSKLLNEHENVAELTKGEFVCPVCEKDTSDLLQLNNHLDSAHGFAEAVSNGNKSIDALSKKQEKGAEVGTKAKFDLKRSHWAKSNYGQSRCNECNIKVSRSTGVLNCRRCGQIFCVRHCQSVMRLNKNAEYDAQNGEWCRCCRSCFNNRPGYNEFGILENRTEEFVKLRTSKNEDKQLQLLQLEDRFVRLINGILQINRNHQDSLLASVRKSTEIWRFEKSVVPWTPDHFVLTCCICLKSFGLTLRKHHCRLCGKIVCDDVNTNCSNQIPVLSLVNAASDLPIKLPASLDASEVSTQIRACSICTRSIFKKRKFEKEMSMPLPVIFQIYESMYSNASIILATISGLQAAAGGVQEGSQTNSLSVSDVAKLSKTRRQLLNTFSAYDRLTKHLVSSQPNNSSEARIQSAIISQASAFIQRNMLPLKHLTSALTSGSLSQESTPETSPMSTALCFNNLSIKEVKDYRNQLMVIKEQRFLVEDMIATATKQRKFDEATTLAKNLEELKMQADGLAELLGEEGFK</sequence>
<dbReference type="InterPro" id="IPR036531">
    <property type="entry name" value="Rbsn_Rab-bd_sf"/>
</dbReference>
<dbReference type="PROSITE" id="PS50178">
    <property type="entry name" value="ZF_FYVE"/>
    <property type="match status" value="2"/>
</dbReference>
<evidence type="ECO:0000313" key="7">
    <source>
        <dbReference type="Proteomes" id="UP000189911"/>
    </source>
</evidence>
<dbReference type="CDD" id="cd15737">
    <property type="entry name" value="FYVE2_Vac1p_like"/>
    <property type="match status" value="1"/>
</dbReference>
<evidence type="ECO:0000259" key="5">
    <source>
        <dbReference type="PROSITE" id="PS50178"/>
    </source>
</evidence>
<dbReference type="InterPro" id="IPR017455">
    <property type="entry name" value="Znf_FYVE-rel"/>
</dbReference>
<dbReference type="GO" id="GO:0008270">
    <property type="term" value="F:zinc ion binding"/>
    <property type="evidence" value="ECO:0007669"/>
    <property type="project" value="UniProtKB-KW"/>
</dbReference>
<dbReference type="InterPro" id="IPR052727">
    <property type="entry name" value="Rab4/Rab5_effector"/>
</dbReference>
<dbReference type="InterPro" id="IPR011011">
    <property type="entry name" value="Znf_FYVE_PHD"/>
</dbReference>
<dbReference type="Pfam" id="PF11464">
    <property type="entry name" value="Rbsn"/>
    <property type="match status" value="1"/>
</dbReference>
<dbReference type="SUPFAM" id="SSF57903">
    <property type="entry name" value="FYVE/PHD zinc finger"/>
    <property type="match status" value="2"/>
</dbReference>
<dbReference type="SUPFAM" id="SSF140125">
    <property type="entry name" value="Rabenosyn-5 Rab-binding domain-like"/>
    <property type="match status" value="1"/>
</dbReference>
<evidence type="ECO:0000256" key="2">
    <source>
        <dbReference type="ARBA" id="ARBA00022771"/>
    </source>
</evidence>
<dbReference type="GO" id="GO:0098588">
    <property type="term" value="C:bounding membrane of organelle"/>
    <property type="evidence" value="ECO:0007669"/>
    <property type="project" value="UniProtKB-ARBA"/>
</dbReference>
<dbReference type="Gene3D" id="3.30.40.10">
    <property type="entry name" value="Zinc/RING finger domain, C3HC4 (zinc finger)"/>
    <property type="match status" value="2"/>
</dbReference>
<dbReference type="EMBL" id="LT598450">
    <property type="protein sequence ID" value="SCU82282.1"/>
    <property type="molecule type" value="Genomic_DNA"/>
</dbReference>
<dbReference type="Proteomes" id="UP000189911">
    <property type="component" value="Chromosome B"/>
</dbReference>
<name>A0A1G4IZ69_9SACH</name>
<organism evidence="6 7">
    <name type="scientific">Lachancea nothofagi CBS 11611</name>
    <dbReference type="NCBI Taxonomy" id="1266666"/>
    <lineage>
        <taxon>Eukaryota</taxon>
        <taxon>Fungi</taxon>
        <taxon>Dikarya</taxon>
        <taxon>Ascomycota</taxon>
        <taxon>Saccharomycotina</taxon>
        <taxon>Saccharomycetes</taxon>
        <taxon>Saccharomycetales</taxon>
        <taxon>Saccharomycetaceae</taxon>
        <taxon>Lachancea</taxon>
    </lineage>
</organism>
<keyword evidence="3" id="KW-0862">Zinc</keyword>
<dbReference type="InterPro" id="IPR013083">
    <property type="entry name" value="Znf_RING/FYVE/PHD"/>
</dbReference>